<dbReference type="Pfam" id="PF11951">
    <property type="entry name" value="Fungal_trans_2"/>
    <property type="match status" value="1"/>
</dbReference>
<dbReference type="Pfam" id="PF00172">
    <property type="entry name" value="Zn_clus"/>
    <property type="match status" value="1"/>
</dbReference>
<organism evidence="4 5">
    <name type="scientific">Seiridium unicorne</name>
    <dbReference type="NCBI Taxonomy" id="138068"/>
    <lineage>
        <taxon>Eukaryota</taxon>
        <taxon>Fungi</taxon>
        <taxon>Dikarya</taxon>
        <taxon>Ascomycota</taxon>
        <taxon>Pezizomycotina</taxon>
        <taxon>Sordariomycetes</taxon>
        <taxon>Xylariomycetidae</taxon>
        <taxon>Amphisphaeriales</taxon>
        <taxon>Sporocadaceae</taxon>
        <taxon>Seiridium</taxon>
    </lineage>
</organism>
<sequence length="644" mass="70641">MFYTGKSTACHTCRQRRLKCDEVRPHCLKCRRAGRQCLGYRDESAFIIRDMTTATIQKFEPKNESTASASAASGSASEKSKSSRAGSSQEVANYPRDHATSTPPSSLGSSFTSTSEEDYWSGKDRRKVRKQRSIADYSRWKRKDPIILEPLSVALPLEDRALCYFASRYAFAPTQYLDPGYLPVLKVVSQRKQPGPCLSCSLSAVSLAAFSTKLNARKTILKARLAYATALQMTNEAIQRPGSCQDDELLASVVLLALFEVFCSDGIVGWSSHIFGAAAMLGARGKVSFRDKLVRALFRVVSNESVKLHMMGFSSPHTGTEVWLRWLSDPRYVTYITPDAEAADPNADEIVDLSRTTDGLSLEDVASLKGSDAVDQVTTGRAGTLPVPQTSPAPPVGYAGPQTDDETMHITQALNETKGMIQAYSMNQPPVPSLDEPNEEPIDFEQQGQASRKGRHITEVDRTYQRLAQISLYVAACTARLVTYNVMARLAAALSSRGTEDYAEAVAMGRKEIREILRMAPHFFQLMRENGLTGTGDRASMASRGYESSSSSENSDSSSGSGDGKSVSTRTQKQLPNLARSYIGLMILWPIATAASTDLVDADQFKYIMGMLEYIIEVCGIRMGEGVRQFCVEKRELSGAPFFA</sequence>
<feature type="region of interest" description="Disordered" evidence="2">
    <location>
        <begin position="535"/>
        <end position="571"/>
    </location>
</feature>
<dbReference type="SUPFAM" id="SSF57701">
    <property type="entry name" value="Zn2/Cys6 DNA-binding domain"/>
    <property type="match status" value="1"/>
</dbReference>
<feature type="region of interest" description="Disordered" evidence="2">
    <location>
        <begin position="59"/>
        <end position="125"/>
    </location>
</feature>
<dbReference type="Gene3D" id="4.10.240.10">
    <property type="entry name" value="Zn(2)-C6 fungal-type DNA-binding domain"/>
    <property type="match status" value="1"/>
</dbReference>
<feature type="domain" description="Zn(2)-C6 fungal-type" evidence="3">
    <location>
        <begin position="9"/>
        <end position="37"/>
    </location>
</feature>
<dbReference type="EMBL" id="JARVKF010000415">
    <property type="protein sequence ID" value="KAK9415515.1"/>
    <property type="molecule type" value="Genomic_DNA"/>
</dbReference>
<feature type="compositionally biased region" description="Low complexity" evidence="2">
    <location>
        <begin position="540"/>
        <end position="568"/>
    </location>
</feature>
<reference evidence="4 5" key="1">
    <citation type="journal article" date="2024" name="J. Plant Pathol.">
        <title>Sequence and assembly of the genome of Seiridium unicorne, isolate CBS 538.82, causal agent of cypress canker disease.</title>
        <authorList>
            <person name="Scali E."/>
            <person name="Rocca G.D."/>
            <person name="Danti R."/>
            <person name="Garbelotto M."/>
            <person name="Barberini S."/>
            <person name="Baroncelli R."/>
            <person name="Emiliani G."/>
        </authorList>
    </citation>
    <scope>NUCLEOTIDE SEQUENCE [LARGE SCALE GENOMIC DNA]</scope>
    <source>
        <strain evidence="4 5">BM-138-508</strain>
    </source>
</reference>
<dbReference type="PANTHER" id="PTHR38791">
    <property type="entry name" value="ZN(II)2CYS6 TRANSCRIPTION FACTOR (EUROFUNG)-RELATED-RELATED"/>
    <property type="match status" value="1"/>
</dbReference>
<gene>
    <name evidence="4" type="ORF">SUNI508_10355</name>
</gene>
<evidence type="ECO:0000256" key="1">
    <source>
        <dbReference type="ARBA" id="ARBA00023242"/>
    </source>
</evidence>
<dbReference type="CDD" id="cd00067">
    <property type="entry name" value="GAL4"/>
    <property type="match status" value="1"/>
</dbReference>
<dbReference type="Proteomes" id="UP001408356">
    <property type="component" value="Unassembled WGS sequence"/>
</dbReference>
<evidence type="ECO:0000313" key="5">
    <source>
        <dbReference type="Proteomes" id="UP001408356"/>
    </source>
</evidence>
<feature type="compositionally biased region" description="Low complexity" evidence="2">
    <location>
        <begin position="64"/>
        <end position="88"/>
    </location>
</feature>
<dbReference type="InterPro" id="IPR001138">
    <property type="entry name" value="Zn2Cys6_DnaBD"/>
</dbReference>
<dbReference type="PROSITE" id="PS50048">
    <property type="entry name" value="ZN2_CY6_FUNGAL_2"/>
    <property type="match status" value="1"/>
</dbReference>
<dbReference type="InterPro" id="IPR021858">
    <property type="entry name" value="Fun_TF"/>
</dbReference>
<evidence type="ECO:0000313" key="4">
    <source>
        <dbReference type="EMBL" id="KAK9415515.1"/>
    </source>
</evidence>
<dbReference type="InterPro" id="IPR036864">
    <property type="entry name" value="Zn2-C6_fun-type_DNA-bd_sf"/>
</dbReference>
<proteinExistence type="predicted"/>
<evidence type="ECO:0000259" key="3">
    <source>
        <dbReference type="PROSITE" id="PS50048"/>
    </source>
</evidence>
<evidence type="ECO:0000256" key="2">
    <source>
        <dbReference type="SAM" id="MobiDB-lite"/>
    </source>
</evidence>
<accession>A0ABR2UM70</accession>
<feature type="compositionally biased region" description="Low complexity" evidence="2">
    <location>
        <begin position="100"/>
        <end position="114"/>
    </location>
</feature>
<dbReference type="PROSITE" id="PS00463">
    <property type="entry name" value="ZN2_CY6_FUNGAL_1"/>
    <property type="match status" value="1"/>
</dbReference>
<dbReference type="SMART" id="SM00066">
    <property type="entry name" value="GAL4"/>
    <property type="match status" value="1"/>
</dbReference>
<keyword evidence="5" id="KW-1185">Reference proteome</keyword>
<dbReference type="InterPro" id="IPR053175">
    <property type="entry name" value="DHMBA_Reg_Transcription_Factor"/>
</dbReference>
<protein>
    <submittedName>
        <fullName evidence="4">Zn(2)-C6 fungal-type domain-containing protein</fullName>
    </submittedName>
</protein>
<comment type="caution">
    <text evidence="4">The sequence shown here is derived from an EMBL/GenBank/DDBJ whole genome shotgun (WGS) entry which is preliminary data.</text>
</comment>
<keyword evidence="1" id="KW-0539">Nucleus</keyword>
<name>A0ABR2UM70_9PEZI</name>